<dbReference type="CDD" id="cd04301">
    <property type="entry name" value="NAT_SF"/>
    <property type="match status" value="1"/>
</dbReference>
<evidence type="ECO:0000256" key="2">
    <source>
        <dbReference type="ARBA" id="ARBA00023315"/>
    </source>
</evidence>
<sequence length="165" mass="17598">MSIVIERVETASPALAEFLVAHHAEMEHTAPAESRHALVFERLLAPGVRLFAGHLDGRPVSTGALAAVEDAHEEIKSMRTDPALRGRGLGRAMLGFLLTDAEARGIRRISLETGSADFFAPARALYHAVGFRECGPFGGYAADPYSTFMTLDLPAASVIADSHTG</sequence>
<evidence type="ECO:0000313" key="7">
    <source>
        <dbReference type="Proteomes" id="UP000436027"/>
    </source>
</evidence>
<dbReference type="InterPro" id="IPR016181">
    <property type="entry name" value="Acyl_CoA_acyltransferase"/>
</dbReference>
<evidence type="ECO:0000313" key="4">
    <source>
        <dbReference type="EMBL" id="GEC75108.1"/>
    </source>
</evidence>
<feature type="domain" description="N-acetyltransferase" evidence="3">
    <location>
        <begin position="6"/>
        <end position="154"/>
    </location>
</feature>
<accession>A0A4Y4B3P3</accession>
<evidence type="ECO:0000313" key="6">
    <source>
        <dbReference type="Proteomes" id="UP000317410"/>
    </source>
</evidence>
<keyword evidence="2" id="KW-0012">Acyltransferase</keyword>
<dbReference type="RefSeq" id="WP_055870748.1">
    <property type="nucleotide sequence ID" value="NZ_BAAAIN010000001.1"/>
</dbReference>
<dbReference type="Proteomes" id="UP000317410">
    <property type="component" value="Unassembled WGS sequence"/>
</dbReference>
<dbReference type="InterPro" id="IPR000182">
    <property type="entry name" value="GNAT_dom"/>
</dbReference>
<name>A0A4Y4B3P3_MICMQ</name>
<dbReference type="PANTHER" id="PTHR43877:SF5">
    <property type="entry name" value="BLL8307 PROTEIN"/>
    <property type="match status" value="1"/>
</dbReference>
<dbReference type="Gene3D" id="3.40.630.30">
    <property type="match status" value="1"/>
</dbReference>
<dbReference type="EMBL" id="WAAQ01000002">
    <property type="protein sequence ID" value="KAB1883873.1"/>
    <property type="molecule type" value="Genomic_DNA"/>
</dbReference>
<reference evidence="4 6" key="1">
    <citation type="submission" date="2019-06" db="EMBL/GenBank/DDBJ databases">
        <title>Whole genome shotgun sequence of Microbacterium liquefaciens NBRC 15037.</title>
        <authorList>
            <person name="Hosoyama A."/>
            <person name="Uohara A."/>
            <person name="Ohji S."/>
            <person name="Ichikawa N."/>
        </authorList>
    </citation>
    <scope>NUCLEOTIDE SEQUENCE [LARGE SCALE GENOMIC DNA]</scope>
    <source>
        <strain evidence="4 6">NBRC 15037</strain>
    </source>
</reference>
<protein>
    <submittedName>
        <fullName evidence="4">GCN5-related N-acetyltransferase</fullName>
    </submittedName>
    <submittedName>
        <fullName evidence="5">GNAT family N-acetyltransferase</fullName>
    </submittedName>
</protein>
<dbReference type="PROSITE" id="PS51186">
    <property type="entry name" value="GNAT"/>
    <property type="match status" value="1"/>
</dbReference>
<proteinExistence type="predicted"/>
<dbReference type="SUPFAM" id="SSF55729">
    <property type="entry name" value="Acyl-CoA N-acyltransferases (Nat)"/>
    <property type="match status" value="1"/>
</dbReference>
<evidence type="ECO:0000313" key="5">
    <source>
        <dbReference type="EMBL" id="KAB1883873.1"/>
    </source>
</evidence>
<comment type="caution">
    <text evidence="4">The sequence shown here is derived from an EMBL/GenBank/DDBJ whole genome shotgun (WGS) entry which is preliminary data.</text>
</comment>
<dbReference type="InterPro" id="IPR050832">
    <property type="entry name" value="Bact_Acetyltransf"/>
</dbReference>
<dbReference type="AlphaFoldDB" id="A0A4Y4B3P3"/>
<dbReference type="PANTHER" id="PTHR43877">
    <property type="entry name" value="AMINOALKYLPHOSPHONATE N-ACETYLTRANSFERASE-RELATED-RELATED"/>
    <property type="match status" value="1"/>
</dbReference>
<organism evidence="4 6">
    <name type="scientific">Microbacterium maritypicum</name>
    <name type="common">Microbacterium liquefaciens</name>
    <dbReference type="NCBI Taxonomy" id="33918"/>
    <lineage>
        <taxon>Bacteria</taxon>
        <taxon>Bacillati</taxon>
        <taxon>Actinomycetota</taxon>
        <taxon>Actinomycetes</taxon>
        <taxon>Micrococcales</taxon>
        <taxon>Microbacteriaceae</taxon>
        <taxon>Microbacterium</taxon>
    </lineage>
</organism>
<dbReference type="GO" id="GO:0016747">
    <property type="term" value="F:acyltransferase activity, transferring groups other than amino-acyl groups"/>
    <property type="evidence" value="ECO:0007669"/>
    <property type="project" value="InterPro"/>
</dbReference>
<dbReference type="Proteomes" id="UP000436027">
    <property type="component" value="Unassembled WGS sequence"/>
</dbReference>
<dbReference type="Pfam" id="PF00583">
    <property type="entry name" value="Acetyltransf_1"/>
    <property type="match status" value="1"/>
</dbReference>
<evidence type="ECO:0000256" key="1">
    <source>
        <dbReference type="ARBA" id="ARBA00022679"/>
    </source>
</evidence>
<reference evidence="5 7" key="2">
    <citation type="submission" date="2019-09" db="EMBL/GenBank/DDBJ databases">
        <title>Whole genome sequencing of Microbacterium maritypicum.</title>
        <authorList>
            <person name="Lenchi N."/>
        </authorList>
    </citation>
    <scope>NUCLEOTIDE SEQUENCE [LARGE SCALE GENOMIC DNA]</scope>
    <source>
        <strain evidence="5 7">DSM 12512</strain>
    </source>
</reference>
<gene>
    <name evidence="5" type="ORF">F6W70_14910</name>
    <name evidence="4" type="ORF">MLI01_12530</name>
</gene>
<dbReference type="EMBL" id="BJNQ01000006">
    <property type="protein sequence ID" value="GEC75108.1"/>
    <property type="molecule type" value="Genomic_DNA"/>
</dbReference>
<keyword evidence="1 4" id="KW-0808">Transferase</keyword>
<evidence type="ECO:0000259" key="3">
    <source>
        <dbReference type="PROSITE" id="PS51186"/>
    </source>
</evidence>